<proteinExistence type="inferred from homology"/>
<evidence type="ECO:0000256" key="3">
    <source>
        <dbReference type="ARBA" id="ARBA00005995"/>
    </source>
</evidence>
<keyword evidence="10" id="KW-0285">Flavoprotein</keyword>
<dbReference type="OrthoDB" id="7777654at2759"/>
<keyword evidence="14" id="KW-1185">Reference proteome</keyword>
<dbReference type="InterPro" id="IPR002937">
    <property type="entry name" value="Amino_oxidase"/>
</dbReference>
<dbReference type="Pfam" id="PF01593">
    <property type="entry name" value="Amino_oxidase"/>
    <property type="match status" value="1"/>
</dbReference>
<comment type="subcellular location">
    <subcellularLocation>
        <location evidence="2">Mitochondrion outer membrane</location>
        <topology evidence="2">Single-pass type IV membrane protein</topology>
        <orientation evidence="2">Cytoplasmic side</orientation>
    </subcellularLocation>
</comment>
<evidence type="ECO:0000256" key="10">
    <source>
        <dbReference type="RuleBase" id="RU362067"/>
    </source>
</evidence>
<evidence type="ECO:0000313" key="14">
    <source>
        <dbReference type="Proteomes" id="UP000069272"/>
    </source>
</evidence>
<dbReference type="PANTHER" id="PTHR43563">
    <property type="entry name" value="AMINE OXIDASE"/>
    <property type="match status" value="1"/>
</dbReference>
<dbReference type="KEGG" id="aali:118463073"/>
<feature type="region of interest" description="Disordered" evidence="11">
    <location>
        <begin position="1"/>
        <end position="36"/>
    </location>
</feature>
<dbReference type="STRING" id="7167.A0A182FLI1"/>
<feature type="compositionally biased region" description="Basic and acidic residues" evidence="11">
    <location>
        <begin position="1"/>
        <end position="10"/>
    </location>
</feature>
<dbReference type="InterPro" id="IPR036188">
    <property type="entry name" value="FAD/NAD-bd_sf"/>
</dbReference>
<dbReference type="PANTHER" id="PTHR43563:SF1">
    <property type="entry name" value="AMINE OXIDASE [FLAVIN-CONTAINING] B"/>
    <property type="match status" value="1"/>
</dbReference>
<evidence type="ECO:0000256" key="7">
    <source>
        <dbReference type="ARBA" id="ARBA00049354"/>
    </source>
</evidence>
<dbReference type="Gene3D" id="3.50.50.60">
    <property type="entry name" value="FAD/NAD(P)-binding domain"/>
    <property type="match status" value="1"/>
</dbReference>
<keyword evidence="10" id="KW-0274">FAD</keyword>
<dbReference type="GO" id="GO:0008131">
    <property type="term" value="F:primary methylamine oxidase activity"/>
    <property type="evidence" value="ECO:0007669"/>
    <property type="project" value="UniProtKB-ARBA"/>
</dbReference>
<dbReference type="GO" id="GO:0097621">
    <property type="term" value="F:monoamine oxidase activity"/>
    <property type="evidence" value="ECO:0007669"/>
    <property type="project" value="UniProtKB-EC"/>
</dbReference>
<sequence>MSRAAREPFHTRAQTSVPTVVDEIPNQEDDDERDGGEGSILDLAIIGAGLSGLMAAKLITDKECGIIFRLFERSPHAGGLLGALKSRWITARHYHAMRLCEELDIPLTTLSTTNEPVLTTNSTAESTPTSLFLRSIGPFEAINRRKRDFLRRWLNVLEHFETSRFIAELDSLCTVKYVPENGMNMDDFLRRKLLFEASRQFFRFLLKIGTGFYPVELTVTECLKLLRSMSSVRDLYEMLTVHEAHLRPLASPNWEVLVERLVTLVGPENITYSTSIVRVEMFEGERRDFVTFSDANGRYWRARTIILAIPCSDLARINILPTRPLYFREPDPLLGLWYMTNFTVRYSAPVWRSHGYSGSIFHPTMSLVCFESGRNELSGTYFTSFQAVINESERHAIRSTVLGLLQSSFGCRSLRRPLQSSFHTQPIPHYFDVLPTFRRRLIYASTNISCWYRGFINGSIQGGMRAAILALLEMRPQSVTVADVTDMQCMHFKYFRRYSASERFWCSLNLALLKRLLIKCGAVVATVVLLRRWWPQNHDYS</sequence>
<dbReference type="SUPFAM" id="SSF51905">
    <property type="entry name" value="FAD/NAD(P)-binding domain"/>
    <property type="match status" value="1"/>
</dbReference>
<comment type="similarity">
    <text evidence="3 10">Belongs to the flavin monoamine oxidase family.</text>
</comment>
<dbReference type="PRINTS" id="PR00757">
    <property type="entry name" value="AMINEOXDASEF"/>
</dbReference>
<dbReference type="CTD" id="42892"/>
<accession>A0A182FLI1</accession>
<evidence type="ECO:0000256" key="6">
    <source>
        <dbReference type="ARBA" id="ARBA00048448"/>
    </source>
</evidence>
<feature type="compositionally biased region" description="Acidic residues" evidence="11">
    <location>
        <begin position="25"/>
        <end position="34"/>
    </location>
</feature>
<evidence type="ECO:0000256" key="8">
    <source>
        <dbReference type="ARBA" id="ARBA00049430"/>
    </source>
</evidence>
<dbReference type="VEuPathDB" id="VectorBase:AALB20_029603"/>
<evidence type="ECO:0000256" key="1">
    <source>
        <dbReference type="ARBA" id="ARBA00001974"/>
    </source>
</evidence>
<feature type="domain" description="Amine oxidase" evidence="12">
    <location>
        <begin position="50"/>
        <end position="467"/>
    </location>
</feature>
<evidence type="ECO:0000256" key="4">
    <source>
        <dbReference type="ARBA" id="ARBA00023002"/>
    </source>
</evidence>
<dbReference type="GO" id="GO:0005741">
    <property type="term" value="C:mitochondrial outer membrane"/>
    <property type="evidence" value="ECO:0007669"/>
    <property type="project" value="UniProtKB-SubCell"/>
</dbReference>
<evidence type="ECO:0000256" key="5">
    <source>
        <dbReference type="ARBA" id="ARBA00045409"/>
    </source>
</evidence>
<comment type="catalytic activity">
    <reaction evidence="8">
        <text>N-acetylputrescine + O2 + H2O = 4-acetamidobutanal + H2O2 + NH4(+)</text>
        <dbReference type="Rhea" id="RHEA:70283"/>
        <dbReference type="ChEBI" id="CHEBI:7386"/>
        <dbReference type="ChEBI" id="CHEBI:15377"/>
        <dbReference type="ChEBI" id="CHEBI:15379"/>
        <dbReference type="ChEBI" id="CHEBI:16240"/>
        <dbReference type="ChEBI" id="CHEBI:28938"/>
        <dbReference type="ChEBI" id="CHEBI:58263"/>
    </reaction>
    <physiologicalReaction direction="left-to-right" evidence="8">
        <dbReference type="Rhea" id="RHEA:70284"/>
    </physiologicalReaction>
</comment>
<comment type="catalytic activity">
    <reaction evidence="7">
        <text>benzylamine + O2 + H2O = benzaldehyde + H2O2 + NH4(+)</text>
        <dbReference type="Rhea" id="RHEA:59424"/>
        <dbReference type="ChEBI" id="CHEBI:15377"/>
        <dbReference type="ChEBI" id="CHEBI:15379"/>
        <dbReference type="ChEBI" id="CHEBI:16240"/>
        <dbReference type="ChEBI" id="CHEBI:17169"/>
        <dbReference type="ChEBI" id="CHEBI:28938"/>
        <dbReference type="ChEBI" id="CHEBI:225238"/>
    </reaction>
    <physiologicalReaction direction="left-to-right" evidence="7">
        <dbReference type="Rhea" id="RHEA:59425"/>
    </physiologicalReaction>
</comment>
<comment type="cofactor">
    <cofactor evidence="1 10">
        <name>FAD</name>
        <dbReference type="ChEBI" id="CHEBI:57692"/>
    </cofactor>
</comment>
<evidence type="ECO:0000256" key="9">
    <source>
        <dbReference type="PIRSR" id="PIRSR601613-1"/>
    </source>
</evidence>
<keyword evidence="4 10" id="KW-0560">Oxidoreductase</keyword>
<comment type="function">
    <text evidence="5">Catalyzes the oxidative deamination of primary and some secondary amines such as neurotransmitters, and exogenous amines including the tertiary amine, neurotoxin 1-methyl-4-phenyl-1,2,3,6-tetrahydropyridine (MPTP), with concomitant reduction of oxygen to hydrogen peroxide and participates in the metabolism of neuroactive and vasoactive amines in the central nervous system and peripheral tissues. Preferentially degrades benzylamine and phenylethylamine.</text>
</comment>
<dbReference type="AlphaFoldDB" id="A0A182FLI1"/>
<dbReference type="Proteomes" id="UP000069272">
    <property type="component" value="Chromosome 3R"/>
</dbReference>
<name>A0A182FLI1_ANOAL</name>
<evidence type="ECO:0000259" key="12">
    <source>
        <dbReference type="Pfam" id="PF01593"/>
    </source>
</evidence>
<reference evidence="13" key="2">
    <citation type="submission" date="2022-08" db="UniProtKB">
        <authorList>
            <consortium name="EnsemblMetazoa"/>
        </authorList>
    </citation>
    <scope>IDENTIFICATION</scope>
    <source>
        <strain evidence="13">STECLA/ALBI9_A</strain>
    </source>
</reference>
<dbReference type="EnsemblMetazoa" id="AALB007390-RA">
    <property type="protein sequence ID" value="AALB007390-PA"/>
    <property type="gene ID" value="AALB007390"/>
</dbReference>
<feature type="binding site" evidence="9">
    <location>
        <position position="51"/>
    </location>
    <ligand>
        <name>FAD</name>
        <dbReference type="ChEBI" id="CHEBI:57692"/>
    </ligand>
</feature>
<reference evidence="13 14" key="1">
    <citation type="journal article" date="2017" name="G3 (Bethesda)">
        <title>The Physical Genome Mapping of Anopheles albimanus Corrected Scaffold Misassemblies and Identified Interarm Rearrangements in Genus Anopheles.</title>
        <authorList>
            <person name="Artemov G.N."/>
            <person name="Peery A.N."/>
            <person name="Jiang X."/>
            <person name="Tu Z."/>
            <person name="Stegniy V.N."/>
            <person name="Sharakhova M.V."/>
            <person name="Sharakhov I.V."/>
        </authorList>
    </citation>
    <scope>NUCLEOTIDE SEQUENCE [LARGE SCALE GENOMIC DNA]</scope>
    <source>
        <strain evidence="13 14">ALBI9_A</strain>
    </source>
</reference>
<dbReference type="GeneID" id="118463073"/>
<dbReference type="RefSeq" id="XP_035785225.1">
    <property type="nucleotide sequence ID" value="XM_035929332.1"/>
</dbReference>
<organism evidence="13 14">
    <name type="scientific">Anopheles albimanus</name>
    <name type="common">New world malaria mosquito</name>
    <dbReference type="NCBI Taxonomy" id="7167"/>
    <lineage>
        <taxon>Eukaryota</taxon>
        <taxon>Metazoa</taxon>
        <taxon>Ecdysozoa</taxon>
        <taxon>Arthropoda</taxon>
        <taxon>Hexapoda</taxon>
        <taxon>Insecta</taxon>
        <taxon>Pterygota</taxon>
        <taxon>Neoptera</taxon>
        <taxon>Endopterygota</taxon>
        <taxon>Diptera</taxon>
        <taxon>Nematocera</taxon>
        <taxon>Culicoidea</taxon>
        <taxon>Culicidae</taxon>
        <taxon>Anophelinae</taxon>
        <taxon>Anopheles</taxon>
    </lineage>
</organism>
<evidence type="ECO:0000256" key="2">
    <source>
        <dbReference type="ARBA" id="ARBA00004362"/>
    </source>
</evidence>
<dbReference type="VEuPathDB" id="VectorBase:AALB007390"/>
<evidence type="ECO:0000256" key="11">
    <source>
        <dbReference type="SAM" id="MobiDB-lite"/>
    </source>
</evidence>
<dbReference type="InterPro" id="IPR050703">
    <property type="entry name" value="Flavin_MAO"/>
</dbReference>
<dbReference type="InterPro" id="IPR001613">
    <property type="entry name" value="Flavin_amine_oxidase"/>
</dbReference>
<protein>
    <recommendedName>
        <fullName evidence="10">Amine oxidase</fullName>
        <ecNumber evidence="10">1.4.3.-</ecNumber>
    </recommendedName>
</protein>
<evidence type="ECO:0000313" key="13">
    <source>
        <dbReference type="EnsemblMetazoa" id="AALB007390-PA"/>
    </source>
</evidence>
<dbReference type="EC" id="1.4.3.-" evidence="10"/>
<comment type="catalytic activity">
    <reaction evidence="6">
        <text>a secondary aliphatic amine + O2 + H2O = a primary amine + an aldehyde + H2O2</text>
        <dbReference type="Rhea" id="RHEA:26414"/>
        <dbReference type="ChEBI" id="CHEBI:15377"/>
        <dbReference type="ChEBI" id="CHEBI:15379"/>
        <dbReference type="ChEBI" id="CHEBI:16240"/>
        <dbReference type="ChEBI" id="CHEBI:17478"/>
        <dbReference type="ChEBI" id="CHEBI:58855"/>
        <dbReference type="ChEBI" id="CHEBI:65296"/>
        <dbReference type="EC" id="1.4.3.4"/>
    </reaction>
</comment>